<keyword evidence="1" id="KW-0802">TPR repeat</keyword>
<dbReference type="InterPro" id="IPR050452">
    <property type="entry name" value="Metacaspase"/>
</dbReference>
<dbReference type="InterPro" id="IPR013783">
    <property type="entry name" value="Ig-like_fold"/>
</dbReference>
<dbReference type="InterPro" id="IPR011600">
    <property type="entry name" value="Pept_C14_caspase"/>
</dbReference>
<sequence>MKIKLLLLFTLCLLTFSSLYAQDAAQEKADKELYRSAEEILKRVDKAIKNGDLIEAEKLYNQSLKTYPITNGAYNLAFKKMEIGDIRGANKLLDNLITILINYPQVLIEHDTNIGPMVKLSYRPSTEYIEGIRSFKANTNFSRGDIRVAQSEYMKLIKNGFKGSMNLDSEKALYVQTLQSCYFTDDVEGLKILKEACEKAKFDRGIFETKIYALLVEKKYDEVIGLLTNTLNSGGENFMLSKGLAKTLLPLAYYGKGDTENLAKSIEDIGRIQSVENISYYKSLLALSRKQYEIAIPLLTEAMKPLTVLWAKYPRPGKFRHYTKRAEAYVGLNDFANAKKDYEAALIFNPDYQPALEGLAKLEGNQVTIRRTDKTGPEIKILEPTNTRGLKIVAAGKDVMIKGMAPDPSGLKSVTINGLSVYVKEVGDFWGTVPLAEGVNKFEIAATDLAGNTTKQVFEIEKASATVAATPIAVTEKQGKNYAVFIASQNYDDATIPSLENPIADAIKLKLILKNNYNFIDENIYTLFNPQRTDFKKKFLELKEALQPEDNLVIFYAGHGIWVDKEKKGYWLLTDALRNDINTWVPNKEVLDMIAELPARHTLLITDACFSGSVFKSRGLGADAPAAMKEMDSKITRVAITSGNDTEVPDVSIFMKYLVKALSENKEKYLTAQKMFINQIIEAVMTESKTEPRYGTLELAGHVGGDFIFSKK</sequence>
<dbReference type="InterPro" id="IPR011990">
    <property type="entry name" value="TPR-like_helical_dom_sf"/>
</dbReference>
<dbReference type="EMBL" id="WNXD01000001">
    <property type="protein sequence ID" value="MBB2144380.1"/>
    <property type="molecule type" value="Genomic_DNA"/>
</dbReference>
<evidence type="ECO:0000256" key="1">
    <source>
        <dbReference type="PROSITE-ProRule" id="PRU00339"/>
    </source>
</evidence>
<dbReference type="RefSeq" id="WP_182921068.1">
    <property type="nucleotide sequence ID" value="NZ_WNXD01000001.1"/>
</dbReference>
<dbReference type="InterPro" id="IPR019734">
    <property type="entry name" value="TPR_rpt"/>
</dbReference>
<dbReference type="AlphaFoldDB" id="A0A923DXB8"/>
<dbReference type="Pfam" id="PF00656">
    <property type="entry name" value="Peptidase_C14"/>
    <property type="match status" value="1"/>
</dbReference>
<dbReference type="GO" id="GO:0004197">
    <property type="term" value="F:cysteine-type endopeptidase activity"/>
    <property type="evidence" value="ECO:0007669"/>
    <property type="project" value="InterPro"/>
</dbReference>
<reference evidence="4" key="1">
    <citation type="submission" date="2019-11" db="EMBL/GenBank/DDBJ databases">
        <title>Description of Pedobacter sp. LMG 31464T.</title>
        <authorList>
            <person name="Carlier A."/>
            <person name="Qi S."/>
            <person name="Vandamme P."/>
        </authorList>
    </citation>
    <scope>NUCLEOTIDE SEQUENCE</scope>
    <source>
        <strain evidence="4">LMG 31464</strain>
    </source>
</reference>
<dbReference type="SUPFAM" id="SSF48452">
    <property type="entry name" value="TPR-like"/>
    <property type="match status" value="1"/>
</dbReference>
<name>A0A923DXB8_9SPHI</name>
<organism evidence="4 5">
    <name type="scientific">Pedobacter planticolens</name>
    <dbReference type="NCBI Taxonomy" id="2679964"/>
    <lineage>
        <taxon>Bacteria</taxon>
        <taxon>Pseudomonadati</taxon>
        <taxon>Bacteroidota</taxon>
        <taxon>Sphingobacteriia</taxon>
        <taxon>Sphingobacteriales</taxon>
        <taxon>Sphingobacteriaceae</taxon>
        <taxon>Pedobacter</taxon>
    </lineage>
</organism>
<evidence type="ECO:0000259" key="3">
    <source>
        <dbReference type="Pfam" id="PF00656"/>
    </source>
</evidence>
<protein>
    <recommendedName>
        <fullName evidence="3">Peptidase C14 caspase domain-containing protein</fullName>
    </recommendedName>
</protein>
<dbReference type="PANTHER" id="PTHR48104:SF30">
    <property type="entry name" value="METACASPASE-1"/>
    <property type="match status" value="1"/>
</dbReference>
<evidence type="ECO:0000256" key="2">
    <source>
        <dbReference type="SAM" id="SignalP"/>
    </source>
</evidence>
<dbReference type="InterPro" id="IPR029030">
    <property type="entry name" value="Caspase-like_dom_sf"/>
</dbReference>
<dbReference type="SUPFAM" id="SSF52129">
    <property type="entry name" value="Caspase-like"/>
    <property type="match status" value="1"/>
</dbReference>
<dbReference type="Gene3D" id="3.40.50.1460">
    <property type="match status" value="1"/>
</dbReference>
<dbReference type="PROSITE" id="PS50005">
    <property type="entry name" value="TPR"/>
    <property type="match status" value="1"/>
</dbReference>
<keyword evidence="2" id="KW-0732">Signal</keyword>
<feature type="chain" id="PRO_5037916132" description="Peptidase C14 caspase domain-containing protein" evidence="2">
    <location>
        <begin position="22"/>
        <end position="712"/>
    </location>
</feature>
<keyword evidence="5" id="KW-1185">Reference proteome</keyword>
<comment type="caution">
    <text evidence="4">The sequence shown here is derived from an EMBL/GenBank/DDBJ whole genome shotgun (WGS) entry which is preliminary data.</text>
</comment>
<evidence type="ECO:0000313" key="4">
    <source>
        <dbReference type="EMBL" id="MBB2144380.1"/>
    </source>
</evidence>
<gene>
    <name evidence="4" type="ORF">GM921_02690</name>
</gene>
<dbReference type="Proteomes" id="UP000601055">
    <property type="component" value="Unassembled WGS sequence"/>
</dbReference>
<dbReference type="SMART" id="SM00028">
    <property type="entry name" value="TPR"/>
    <property type="match status" value="1"/>
</dbReference>
<evidence type="ECO:0000313" key="5">
    <source>
        <dbReference type="Proteomes" id="UP000601055"/>
    </source>
</evidence>
<dbReference type="Gene3D" id="1.25.40.10">
    <property type="entry name" value="Tetratricopeptide repeat domain"/>
    <property type="match status" value="2"/>
</dbReference>
<feature type="domain" description="Peptidase C14 caspase" evidence="3">
    <location>
        <begin position="481"/>
        <end position="675"/>
    </location>
</feature>
<feature type="repeat" description="TPR" evidence="1">
    <location>
        <begin position="319"/>
        <end position="352"/>
    </location>
</feature>
<feature type="signal peptide" evidence="2">
    <location>
        <begin position="1"/>
        <end position="21"/>
    </location>
</feature>
<proteinExistence type="predicted"/>
<accession>A0A923DXB8</accession>
<dbReference type="GO" id="GO:0005737">
    <property type="term" value="C:cytoplasm"/>
    <property type="evidence" value="ECO:0007669"/>
    <property type="project" value="TreeGrafter"/>
</dbReference>
<dbReference type="GO" id="GO:0006508">
    <property type="term" value="P:proteolysis"/>
    <property type="evidence" value="ECO:0007669"/>
    <property type="project" value="InterPro"/>
</dbReference>
<dbReference type="Gene3D" id="2.60.40.10">
    <property type="entry name" value="Immunoglobulins"/>
    <property type="match status" value="1"/>
</dbReference>
<dbReference type="PANTHER" id="PTHR48104">
    <property type="entry name" value="METACASPASE-4"/>
    <property type="match status" value="1"/>
</dbReference>